<gene>
    <name evidence="1" type="ORF">SEMRO_25_G017060.1</name>
</gene>
<protein>
    <submittedName>
        <fullName evidence="1">Uncharacterized protein</fullName>
    </submittedName>
</protein>
<comment type="caution">
    <text evidence="1">The sequence shown here is derived from an EMBL/GenBank/DDBJ whole genome shotgun (WGS) entry which is preliminary data.</text>
</comment>
<organism evidence="1 2">
    <name type="scientific">Seminavis robusta</name>
    <dbReference type="NCBI Taxonomy" id="568900"/>
    <lineage>
        <taxon>Eukaryota</taxon>
        <taxon>Sar</taxon>
        <taxon>Stramenopiles</taxon>
        <taxon>Ochrophyta</taxon>
        <taxon>Bacillariophyta</taxon>
        <taxon>Bacillariophyceae</taxon>
        <taxon>Bacillariophycidae</taxon>
        <taxon>Naviculales</taxon>
        <taxon>Naviculaceae</taxon>
        <taxon>Seminavis</taxon>
    </lineage>
</organism>
<evidence type="ECO:0000313" key="1">
    <source>
        <dbReference type="EMBL" id="CAB9497763.1"/>
    </source>
</evidence>
<evidence type="ECO:0000313" key="2">
    <source>
        <dbReference type="Proteomes" id="UP001153069"/>
    </source>
</evidence>
<dbReference type="OrthoDB" id="204836at2759"/>
<accession>A0A9N8D7C8</accession>
<keyword evidence="2" id="KW-1185">Reference proteome</keyword>
<name>A0A9N8D7C8_9STRA</name>
<proteinExistence type="predicted"/>
<dbReference type="EMBL" id="CAICTM010000025">
    <property type="protein sequence ID" value="CAB9497763.1"/>
    <property type="molecule type" value="Genomic_DNA"/>
</dbReference>
<dbReference type="AlphaFoldDB" id="A0A9N8D7C8"/>
<dbReference type="Proteomes" id="UP001153069">
    <property type="component" value="Unassembled WGS sequence"/>
</dbReference>
<reference evidence="1" key="1">
    <citation type="submission" date="2020-06" db="EMBL/GenBank/DDBJ databases">
        <authorList>
            <consortium name="Plant Systems Biology data submission"/>
        </authorList>
    </citation>
    <scope>NUCLEOTIDE SEQUENCE</scope>
    <source>
        <strain evidence="1">D6</strain>
    </source>
</reference>
<sequence length="133" mass="15164">MADPSPSGQLKHSLMAGTTKVELMEGENWFNMMYGVFHEERGSTNPTRGDTDICFDVHASYCVVKNHSMCNDLYLKKAGPENEDREFRQVPRLQIRSLCPNDCIRVTFPEGEDLCIVQEQTLIYRQEERGSSG</sequence>